<dbReference type="EMBL" id="BMXI01000019">
    <property type="protein sequence ID" value="GHC65494.1"/>
    <property type="molecule type" value="Genomic_DNA"/>
</dbReference>
<dbReference type="Proteomes" id="UP000644507">
    <property type="component" value="Unassembled WGS sequence"/>
</dbReference>
<evidence type="ECO:0000256" key="1">
    <source>
        <dbReference type="SAM" id="MobiDB-lite"/>
    </source>
</evidence>
<feature type="region of interest" description="Disordered" evidence="1">
    <location>
        <begin position="54"/>
        <end position="89"/>
    </location>
</feature>
<proteinExistence type="predicted"/>
<organism evidence="3 4">
    <name type="scientific">Roseibacillus persicicus</name>
    <dbReference type="NCBI Taxonomy" id="454148"/>
    <lineage>
        <taxon>Bacteria</taxon>
        <taxon>Pseudomonadati</taxon>
        <taxon>Verrucomicrobiota</taxon>
        <taxon>Verrucomicrobiia</taxon>
        <taxon>Verrucomicrobiales</taxon>
        <taxon>Verrucomicrobiaceae</taxon>
        <taxon>Roseibacillus</taxon>
    </lineage>
</organism>
<evidence type="ECO:0000313" key="4">
    <source>
        <dbReference type="Proteomes" id="UP000644507"/>
    </source>
</evidence>
<dbReference type="AlphaFoldDB" id="A0A918TWW0"/>
<comment type="caution">
    <text evidence="3">The sequence shown here is derived from an EMBL/GenBank/DDBJ whole genome shotgun (WGS) entry which is preliminary data.</text>
</comment>
<keyword evidence="2" id="KW-0812">Transmembrane</keyword>
<evidence type="ECO:0000313" key="3">
    <source>
        <dbReference type="EMBL" id="GHC65494.1"/>
    </source>
</evidence>
<reference evidence="3" key="1">
    <citation type="journal article" date="2014" name="Int. J. Syst. Evol. Microbiol.">
        <title>Complete genome sequence of Corynebacterium casei LMG S-19264T (=DSM 44701T), isolated from a smear-ripened cheese.</title>
        <authorList>
            <consortium name="US DOE Joint Genome Institute (JGI-PGF)"/>
            <person name="Walter F."/>
            <person name="Albersmeier A."/>
            <person name="Kalinowski J."/>
            <person name="Ruckert C."/>
        </authorList>
    </citation>
    <scope>NUCLEOTIDE SEQUENCE</scope>
    <source>
        <strain evidence="3">KCTC 12988</strain>
    </source>
</reference>
<gene>
    <name evidence="3" type="ORF">GCM10007100_36590</name>
</gene>
<evidence type="ECO:0000256" key="2">
    <source>
        <dbReference type="SAM" id="Phobius"/>
    </source>
</evidence>
<dbReference type="RefSeq" id="WP_189573486.1">
    <property type="nucleotide sequence ID" value="NZ_BMXI01000019.1"/>
</dbReference>
<keyword evidence="4" id="KW-1185">Reference proteome</keyword>
<feature type="transmembrane region" description="Helical" evidence="2">
    <location>
        <begin position="94"/>
        <end position="114"/>
    </location>
</feature>
<feature type="compositionally biased region" description="Basic and acidic residues" evidence="1">
    <location>
        <begin position="54"/>
        <end position="84"/>
    </location>
</feature>
<protein>
    <submittedName>
        <fullName evidence="3">Uncharacterized protein</fullName>
    </submittedName>
</protein>
<keyword evidence="2" id="KW-0472">Membrane</keyword>
<keyword evidence="2" id="KW-1133">Transmembrane helix</keyword>
<accession>A0A918TWW0</accession>
<sequence length="367" mass="41454">MNEQNARTGLSSRGEWAPFMCPACRGLFRAPTDREGKVECPLCDTPSLLPHREVKEEPRVIEPLERTPRARPKEEDWDSRKQNTEENNSGSGGLLLASFFIFSILVAVGIFFILQNRGASKAPSPSGEKVFKAEKFQGKPSDGITASAQSGSSNKLLQVNSADLENAREAARNFLSCEKIEDFAPLIRDADRVMPLVTAYYAQKPFEPEKFRRINDDGTAQVAKRFTSFDVILENYITKPIAVEITDKGPLVDWESWVGYCEIPWETFVDERIKKPTVVRLTASRAFYFNFEFRDDSKWLCYQLERSADDPVLFGYLPIDSPLKEQLPRIGAGRQTFVAKIRYPDNVVAKNQVLITDLIQSGWVLGL</sequence>
<reference evidence="3" key="2">
    <citation type="submission" date="2020-09" db="EMBL/GenBank/DDBJ databases">
        <authorList>
            <person name="Sun Q."/>
            <person name="Kim S."/>
        </authorList>
    </citation>
    <scope>NUCLEOTIDE SEQUENCE</scope>
    <source>
        <strain evidence="3">KCTC 12988</strain>
    </source>
</reference>
<name>A0A918TWW0_9BACT</name>